<keyword evidence="4" id="KW-0677">Repeat</keyword>
<dbReference type="Gramene" id="ERN00457">
    <property type="protein sequence ID" value="ERN00457"/>
    <property type="gene ID" value="AMTR_s00100p00142990"/>
</dbReference>
<dbReference type="GO" id="GO:0006338">
    <property type="term" value="P:chromatin remodeling"/>
    <property type="evidence" value="ECO:0000318"/>
    <property type="project" value="GO_Central"/>
</dbReference>
<evidence type="ECO:0000256" key="6">
    <source>
        <dbReference type="ARBA" id="ARBA00023242"/>
    </source>
</evidence>
<keyword evidence="11" id="KW-1185">Reference proteome</keyword>
<gene>
    <name evidence="10" type="ORF">AMTR_s00100p00142990</name>
</gene>
<dbReference type="SUPFAM" id="SSF50978">
    <property type="entry name" value="WD40 repeat-like"/>
    <property type="match status" value="1"/>
</dbReference>
<dbReference type="GO" id="GO:0042393">
    <property type="term" value="F:histone binding"/>
    <property type="evidence" value="ECO:0000318"/>
    <property type="project" value="GO_Central"/>
</dbReference>
<feature type="compositionally biased region" description="Acidic residues" evidence="8">
    <location>
        <begin position="13"/>
        <end position="23"/>
    </location>
</feature>
<accession>W1NT51</accession>
<dbReference type="Proteomes" id="UP000017836">
    <property type="component" value="Unassembled WGS sequence"/>
</dbReference>
<dbReference type="InterPro" id="IPR019775">
    <property type="entry name" value="WD40_repeat_CS"/>
</dbReference>
<dbReference type="InterPro" id="IPR001680">
    <property type="entry name" value="WD40_rpt"/>
</dbReference>
<dbReference type="InterPro" id="IPR022052">
    <property type="entry name" value="Histone-bd_RBBP4-like_N"/>
</dbReference>
<feature type="domain" description="Histone-binding protein RBBP4-like N-terminal" evidence="9">
    <location>
        <begin position="23"/>
        <end position="89"/>
    </location>
</feature>
<dbReference type="PROSITE" id="PS00678">
    <property type="entry name" value="WD_REPEATS_1"/>
    <property type="match status" value="1"/>
</dbReference>
<dbReference type="OMA" id="WAETEYK"/>
<dbReference type="SMART" id="SM00320">
    <property type="entry name" value="WD40"/>
    <property type="match status" value="3"/>
</dbReference>
<dbReference type="Pfam" id="PF12265">
    <property type="entry name" value="CAF1C_H4-bd"/>
    <property type="match status" value="1"/>
</dbReference>
<dbReference type="PROSITE" id="PS50082">
    <property type="entry name" value="WD_REPEATS_2"/>
    <property type="match status" value="1"/>
</dbReference>
<organism evidence="10 11">
    <name type="scientific">Amborella trichopoda</name>
    <dbReference type="NCBI Taxonomy" id="13333"/>
    <lineage>
        <taxon>Eukaryota</taxon>
        <taxon>Viridiplantae</taxon>
        <taxon>Streptophyta</taxon>
        <taxon>Embryophyta</taxon>
        <taxon>Tracheophyta</taxon>
        <taxon>Spermatophyta</taxon>
        <taxon>Magnoliopsida</taxon>
        <taxon>Amborellales</taxon>
        <taxon>Amborellaceae</taxon>
        <taxon>Amborella</taxon>
    </lineage>
</organism>
<keyword evidence="3 7" id="KW-0853">WD repeat</keyword>
<dbReference type="InterPro" id="IPR015943">
    <property type="entry name" value="WD40/YVTN_repeat-like_dom_sf"/>
</dbReference>
<comment type="subcellular location">
    <subcellularLocation>
        <location evidence="1">Nucleus</location>
    </subcellularLocation>
</comment>
<evidence type="ECO:0000256" key="7">
    <source>
        <dbReference type="PROSITE-ProRule" id="PRU00221"/>
    </source>
</evidence>
<dbReference type="PROSITE" id="PS50294">
    <property type="entry name" value="WD_REPEATS_REGION"/>
    <property type="match status" value="1"/>
</dbReference>
<name>W1NT51_AMBTC</name>
<keyword evidence="6" id="KW-0539">Nucleus</keyword>
<evidence type="ECO:0000256" key="8">
    <source>
        <dbReference type="SAM" id="MobiDB-lite"/>
    </source>
</evidence>
<dbReference type="GO" id="GO:0005634">
    <property type="term" value="C:nucleus"/>
    <property type="evidence" value="ECO:0000318"/>
    <property type="project" value="GO_Central"/>
</dbReference>
<dbReference type="EMBL" id="KI394904">
    <property type="protein sequence ID" value="ERN00457.1"/>
    <property type="molecule type" value="Genomic_DNA"/>
</dbReference>
<proteinExistence type="inferred from homology"/>
<evidence type="ECO:0000259" key="9">
    <source>
        <dbReference type="Pfam" id="PF12265"/>
    </source>
</evidence>
<comment type="similarity">
    <text evidence="2">Belongs to the WD repeat RBAP46/RBAP48/MSI1 family.</text>
</comment>
<keyword evidence="5" id="KW-0156">Chromatin regulator</keyword>
<dbReference type="InterPro" id="IPR036322">
    <property type="entry name" value="WD40_repeat_dom_sf"/>
</dbReference>
<dbReference type="Pfam" id="PF00400">
    <property type="entry name" value="WD40"/>
    <property type="match status" value="2"/>
</dbReference>
<dbReference type="AlphaFoldDB" id="W1NT51"/>
<dbReference type="eggNOG" id="KOG0264">
    <property type="taxonomic scope" value="Eukaryota"/>
</dbReference>
<protein>
    <recommendedName>
        <fullName evidence="9">Histone-binding protein RBBP4-like N-terminal domain-containing protein</fullName>
    </recommendedName>
</protein>
<dbReference type="InterPro" id="IPR050459">
    <property type="entry name" value="WD_repeat_RBAP46/RBAP48/MSI1"/>
</dbReference>
<dbReference type="Gene3D" id="2.130.10.10">
    <property type="entry name" value="YVTN repeat-like/Quinoprotein amine dehydrogenase"/>
    <property type="match status" value="1"/>
</dbReference>
<evidence type="ECO:0000256" key="5">
    <source>
        <dbReference type="ARBA" id="ARBA00022853"/>
    </source>
</evidence>
<evidence type="ECO:0000313" key="11">
    <source>
        <dbReference type="Proteomes" id="UP000017836"/>
    </source>
</evidence>
<evidence type="ECO:0000256" key="1">
    <source>
        <dbReference type="ARBA" id="ARBA00004123"/>
    </source>
</evidence>
<evidence type="ECO:0000313" key="10">
    <source>
        <dbReference type="EMBL" id="ERN00457.1"/>
    </source>
</evidence>
<evidence type="ECO:0000256" key="4">
    <source>
        <dbReference type="ARBA" id="ARBA00022737"/>
    </source>
</evidence>
<feature type="region of interest" description="Disordered" evidence="8">
    <location>
        <begin position="1"/>
        <end position="23"/>
    </location>
</feature>
<dbReference type="PANTHER" id="PTHR22850">
    <property type="entry name" value="WD40 REPEAT FAMILY"/>
    <property type="match status" value="1"/>
</dbReference>
<dbReference type="GO" id="GO:0006355">
    <property type="term" value="P:regulation of DNA-templated transcription"/>
    <property type="evidence" value="ECO:0000318"/>
    <property type="project" value="GO_Central"/>
</dbReference>
<dbReference type="HOGENOM" id="CLU_020445_3_0_1"/>
<dbReference type="STRING" id="13333.W1NT51"/>
<reference evidence="11" key="1">
    <citation type="journal article" date="2013" name="Science">
        <title>The Amborella genome and the evolution of flowering plants.</title>
        <authorList>
            <consortium name="Amborella Genome Project"/>
        </authorList>
    </citation>
    <scope>NUCLEOTIDE SEQUENCE [LARGE SCALE GENOMIC DNA]</scope>
</reference>
<evidence type="ECO:0000256" key="3">
    <source>
        <dbReference type="ARBA" id="ARBA00022574"/>
    </source>
</evidence>
<feature type="repeat" description="WD" evidence="7">
    <location>
        <begin position="160"/>
        <end position="202"/>
    </location>
</feature>
<evidence type="ECO:0000256" key="2">
    <source>
        <dbReference type="ARBA" id="ARBA00009341"/>
    </source>
</evidence>
<sequence>MAAKEDGSSTWEAEVEEEEEEEEEFKIWKKNSPLLYDMVLSHALDWPSLTVQWLPPNDHDDDAVFPLILGTHTSCGEPNSLIIAQAHLPPKQTSTSLSIPKVLIEKEICHDGEVNRARYMPQNSRIIATKTIHSDVFVFDYGKHPSRTPPGGSCSPDLRLRGHTMEGYGLSWNPHKEGYLLSGSDDSLICLWDISTMPQQQVLEAKEVYDVHEGVVGDLSWHLKHEYLFGSVGEDCRLNIWDLRSSLPKKPLQSILAHQAEVRRSTVRL</sequence>